<reference evidence="2 3" key="1">
    <citation type="submission" date="2021-03" db="EMBL/GenBank/DDBJ databases">
        <title>Actinomadura violae sp. nov., isolated from lichen in Thailand.</title>
        <authorList>
            <person name="Kanchanasin P."/>
            <person name="Saeng-In P."/>
            <person name="Phongsopitanun W."/>
            <person name="Yuki M."/>
            <person name="Kudo T."/>
            <person name="Ohkuma M."/>
            <person name="Tanasupawat S."/>
        </authorList>
    </citation>
    <scope>NUCLEOTIDE SEQUENCE [LARGE SCALE GENOMIC DNA]</scope>
    <source>
        <strain evidence="2 3">LCR2-06</strain>
    </source>
</reference>
<keyword evidence="1" id="KW-0812">Transmembrane</keyword>
<protein>
    <recommendedName>
        <fullName evidence="4">DUF2207 domain-containing protein</fullName>
    </recommendedName>
</protein>
<keyword evidence="1" id="KW-1133">Transmembrane helix</keyword>
<accession>A0ABS3RI08</accession>
<dbReference type="Proteomes" id="UP000680206">
    <property type="component" value="Unassembled WGS sequence"/>
</dbReference>
<proteinExistence type="predicted"/>
<evidence type="ECO:0000256" key="1">
    <source>
        <dbReference type="SAM" id="Phobius"/>
    </source>
</evidence>
<name>A0ABS3RI08_9ACTN</name>
<gene>
    <name evidence="2" type="ORF">J4709_01975</name>
</gene>
<keyword evidence="3" id="KW-1185">Reference proteome</keyword>
<comment type="caution">
    <text evidence="2">The sequence shown here is derived from an EMBL/GenBank/DDBJ whole genome shotgun (WGS) entry which is preliminary data.</text>
</comment>
<keyword evidence="1" id="KW-0472">Membrane</keyword>
<organism evidence="2 3">
    <name type="scientific">Actinomadura violacea</name>
    <dbReference type="NCBI Taxonomy" id="2819934"/>
    <lineage>
        <taxon>Bacteria</taxon>
        <taxon>Bacillati</taxon>
        <taxon>Actinomycetota</taxon>
        <taxon>Actinomycetes</taxon>
        <taxon>Streptosporangiales</taxon>
        <taxon>Thermomonosporaceae</taxon>
        <taxon>Actinomadura</taxon>
    </lineage>
</organism>
<evidence type="ECO:0000313" key="2">
    <source>
        <dbReference type="EMBL" id="MBO2456357.1"/>
    </source>
</evidence>
<dbReference type="EMBL" id="JAGEPF010000001">
    <property type="protein sequence ID" value="MBO2456357.1"/>
    <property type="molecule type" value="Genomic_DNA"/>
</dbReference>
<sequence length="55" mass="6015">MMVFVLAVVIAALVLGILGILVHGLFYLLIIGVIVLVADLAFLAVRSTRRKRPLR</sequence>
<evidence type="ECO:0000313" key="3">
    <source>
        <dbReference type="Proteomes" id="UP000680206"/>
    </source>
</evidence>
<feature type="transmembrane region" description="Helical" evidence="1">
    <location>
        <begin position="26"/>
        <end position="45"/>
    </location>
</feature>
<dbReference type="RefSeq" id="WP_208236340.1">
    <property type="nucleotide sequence ID" value="NZ_JAGEPF010000001.1"/>
</dbReference>
<evidence type="ECO:0008006" key="4">
    <source>
        <dbReference type="Google" id="ProtNLM"/>
    </source>
</evidence>